<keyword evidence="3" id="KW-1185">Reference proteome</keyword>
<feature type="region of interest" description="Disordered" evidence="1">
    <location>
        <begin position="70"/>
        <end position="95"/>
    </location>
</feature>
<evidence type="ECO:0000313" key="2">
    <source>
        <dbReference type="EMBL" id="GMH28248.1"/>
    </source>
</evidence>
<dbReference type="Proteomes" id="UP001279734">
    <property type="component" value="Unassembled WGS sequence"/>
</dbReference>
<comment type="caution">
    <text evidence="2">The sequence shown here is derived from an EMBL/GenBank/DDBJ whole genome shotgun (WGS) entry which is preliminary data.</text>
</comment>
<gene>
    <name evidence="2" type="ORF">Nepgr_030091</name>
</gene>
<dbReference type="AlphaFoldDB" id="A0AAD3TDV1"/>
<name>A0AAD3TDV1_NEPGR</name>
<protein>
    <submittedName>
        <fullName evidence="2">Uncharacterized protein</fullName>
    </submittedName>
</protein>
<accession>A0AAD3TDV1</accession>
<evidence type="ECO:0000256" key="1">
    <source>
        <dbReference type="SAM" id="MobiDB-lite"/>
    </source>
</evidence>
<organism evidence="2 3">
    <name type="scientific">Nepenthes gracilis</name>
    <name type="common">Slender pitcher plant</name>
    <dbReference type="NCBI Taxonomy" id="150966"/>
    <lineage>
        <taxon>Eukaryota</taxon>
        <taxon>Viridiplantae</taxon>
        <taxon>Streptophyta</taxon>
        <taxon>Embryophyta</taxon>
        <taxon>Tracheophyta</taxon>
        <taxon>Spermatophyta</taxon>
        <taxon>Magnoliopsida</taxon>
        <taxon>eudicotyledons</taxon>
        <taxon>Gunneridae</taxon>
        <taxon>Pentapetalae</taxon>
        <taxon>Caryophyllales</taxon>
        <taxon>Nepenthaceae</taxon>
        <taxon>Nepenthes</taxon>
    </lineage>
</organism>
<sequence length="279" mass="28981">MLPTAADGISGPSPCLVAENALPLPHPIVGDSCSGCCVSNSPNEVVPTEPGPSGGQLTVAPIRTEGIPPCSVDGDALPTHHHSSDDAGGGDCYSPNGADLDSQSTLGLPVPPRPDPTNPELLSLAPSISHVEFGGMFLRLLCGLFHLSGVLSWDMLLVFLNEVVGRMLFSFLLLIEEECSEELPSCFCFATADDGGECQADVFIEACKTYSSLMDAIGGNPDGVATAVMLCTGDAHDGAVGNPLNVQLLLFLLPALEPKMVMLVSVLEHSDVVPCRSTV</sequence>
<proteinExistence type="predicted"/>
<dbReference type="EMBL" id="BSYO01000034">
    <property type="protein sequence ID" value="GMH28248.1"/>
    <property type="molecule type" value="Genomic_DNA"/>
</dbReference>
<reference evidence="2" key="1">
    <citation type="submission" date="2023-05" db="EMBL/GenBank/DDBJ databases">
        <title>Nepenthes gracilis genome sequencing.</title>
        <authorList>
            <person name="Fukushima K."/>
        </authorList>
    </citation>
    <scope>NUCLEOTIDE SEQUENCE</scope>
    <source>
        <strain evidence="2">SING2019-196</strain>
    </source>
</reference>
<evidence type="ECO:0000313" key="3">
    <source>
        <dbReference type="Proteomes" id="UP001279734"/>
    </source>
</evidence>